<feature type="domain" description="PurM-like C-terminal" evidence="10">
    <location>
        <begin position="817"/>
        <end position="959"/>
    </location>
</feature>
<gene>
    <name evidence="8" type="primary">purL</name>
    <name evidence="12" type="ORF">A3C26_03325</name>
</gene>
<dbReference type="InterPro" id="IPR010074">
    <property type="entry name" value="PRibForGlyAmidine_synth_PurL"/>
</dbReference>
<dbReference type="Pfam" id="PF00586">
    <property type="entry name" value="AIRS"/>
    <property type="match status" value="1"/>
</dbReference>
<evidence type="ECO:0000256" key="5">
    <source>
        <dbReference type="ARBA" id="ARBA00022755"/>
    </source>
</evidence>
<feature type="active site" description="Proton acceptor" evidence="8">
    <location>
        <position position="305"/>
    </location>
</feature>
<feature type="domain" description="PurM-like C-terminal" evidence="10">
    <location>
        <begin position="423"/>
        <end position="573"/>
    </location>
</feature>
<dbReference type="InterPro" id="IPR016188">
    <property type="entry name" value="PurM-like_N"/>
</dbReference>
<dbReference type="InterPro" id="IPR041609">
    <property type="entry name" value="PurL_linker"/>
</dbReference>
<dbReference type="HAMAP" id="MF_00420">
    <property type="entry name" value="PurL_2"/>
    <property type="match status" value="1"/>
</dbReference>
<feature type="binding site" evidence="8">
    <location>
        <position position="301"/>
    </location>
    <ligand>
        <name>ATP</name>
        <dbReference type="ChEBI" id="CHEBI:30616"/>
    </ligand>
</feature>
<dbReference type="Pfam" id="PF18072">
    <property type="entry name" value="FGAR-AT_linker"/>
    <property type="match status" value="1"/>
</dbReference>
<comment type="caution">
    <text evidence="12">The sequence shown here is derived from an EMBL/GenBank/DDBJ whole genome shotgun (WGS) entry which is preliminary data.</text>
</comment>
<feature type="domain" description="Phosphoribosylformylglycinamidine synthase linker" evidence="11">
    <location>
        <begin position="206"/>
        <end position="248"/>
    </location>
</feature>
<feature type="binding site" evidence="8">
    <location>
        <position position="773"/>
    </location>
    <ligand>
        <name>substrate</name>
    </ligand>
</feature>
<feature type="active site" evidence="8">
    <location>
        <position position="244"/>
    </location>
</feature>
<dbReference type="GO" id="GO:0005524">
    <property type="term" value="F:ATP binding"/>
    <property type="evidence" value="ECO:0007669"/>
    <property type="project" value="UniProtKB-UniRule"/>
</dbReference>
<protein>
    <recommendedName>
        <fullName evidence="8">Phosphoribosylformylglycinamidine synthase subunit PurL</fullName>
        <shortName evidence="8">FGAM synthase</shortName>
        <ecNumber evidence="8">6.3.5.3</ecNumber>
    </recommendedName>
    <alternativeName>
        <fullName evidence="8">Formylglycinamide ribonucleotide amidotransferase subunit II</fullName>
        <shortName evidence="8">FGAR amidotransferase II</shortName>
        <shortName evidence="8">FGAR-AT II</shortName>
    </alternativeName>
    <alternativeName>
        <fullName evidence="8">Glutamine amidotransferase PurL</fullName>
    </alternativeName>
    <alternativeName>
        <fullName evidence="8">Phosphoribosylformylglycinamidine synthase subunit II</fullName>
    </alternativeName>
</protein>
<feature type="binding site" evidence="8">
    <location>
        <begin position="531"/>
        <end position="533"/>
    </location>
    <ligand>
        <name>substrate</name>
    </ligand>
</feature>
<dbReference type="Pfam" id="PF02769">
    <property type="entry name" value="AIRS_C"/>
    <property type="match status" value="2"/>
</dbReference>
<dbReference type="CDD" id="cd02203">
    <property type="entry name" value="PurL_repeat1"/>
    <property type="match status" value="1"/>
</dbReference>
<dbReference type="EC" id="6.3.5.3" evidence="8"/>
<evidence type="ECO:0000259" key="9">
    <source>
        <dbReference type="Pfam" id="PF00586"/>
    </source>
</evidence>
<dbReference type="AlphaFoldDB" id="A0A1F5JDQ1"/>
<comment type="pathway">
    <text evidence="8">Purine metabolism; IMP biosynthesis via de novo pathway; 5-amino-1-(5-phospho-D-ribosyl)imidazole from N(2)-formyl-N(1)-(5-phospho-D-ribosyl)glycinamide: step 1/2.</text>
</comment>
<proteinExistence type="inferred from homology"/>
<feature type="binding site" evidence="8">
    <location>
        <position position="303"/>
    </location>
    <ligand>
        <name>Mg(2+)</name>
        <dbReference type="ChEBI" id="CHEBI:18420"/>
        <label>1</label>
    </ligand>
</feature>
<dbReference type="GO" id="GO:0005737">
    <property type="term" value="C:cytoplasm"/>
    <property type="evidence" value="ECO:0007669"/>
    <property type="project" value="UniProtKB-SubCell"/>
</dbReference>
<organism evidence="12 13">
    <name type="scientific">Candidatus Daviesbacteria bacterium RIFCSPHIGHO2_02_FULL_39_12</name>
    <dbReference type="NCBI Taxonomy" id="1797770"/>
    <lineage>
        <taxon>Bacteria</taxon>
        <taxon>Candidatus Daviesiibacteriota</taxon>
    </lineage>
</organism>
<dbReference type="GO" id="GO:0000287">
    <property type="term" value="F:magnesium ion binding"/>
    <property type="evidence" value="ECO:0007669"/>
    <property type="project" value="UniProtKB-UniRule"/>
</dbReference>
<evidence type="ECO:0000313" key="13">
    <source>
        <dbReference type="Proteomes" id="UP000177042"/>
    </source>
</evidence>
<name>A0A1F5JDQ1_9BACT</name>
<comment type="similarity">
    <text evidence="8">Belongs to the FGAMS family.</text>
</comment>
<feature type="binding site" evidence="8">
    <location>
        <position position="489"/>
    </location>
    <ligand>
        <name>Mg(2+)</name>
        <dbReference type="ChEBI" id="CHEBI:18420"/>
        <label>2</label>
    </ligand>
</feature>
<evidence type="ECO:0000256" key="4">
    <source>
        <dbReference type="ARBA" id="ARBA00022741"/>
    </source>
</evidence>
<keyword evidence="5 8" id="KW-0658">Purine biosynthesis</keyword>
<keyword evidence="7 8" id="KW-0460">Magnesium</keyword>
<feature type="binding site" evidence="8">
    <location>
        <position position="461"/>
    </location>
    <ligand>
        <name>substrate</name>
    </ligand>
</feature>
<dbReference type="InterPro" id="IPR036921">
    <property type="entry name" value="PurM-like_N_sf"/>
</dbReference>
<dbReference type="Gene3D" id="3.90.650.10">
    <property type="entry name" value="PurM-like C-terminal domain"/>
    <property type="match status" value="2"/>
</dbReference>
<accession>A0A1F5JDQ1</accession>
<reference evidence="12 13" key="1">
    <citation type="journal article" date="2016" name="Nat. Commun.">
        <title>Thousands of microbial genomes shed light on interconnected biogeochemical processes in an aquifer system.</title>
        <authorList>
            <person name="Anantharaman K."/>
            <person name="Brown C.T."/>
            <person name="Hug L.A."/>
            <person name="Sharon I."/>
            <person name="Castelle C.J."/>
            <person name="Probst A.J."/>
            <person name="Thomas B.C."/>
            <person name="Singh A."/>
            <person name="Wilkins M.J."/>
            <person name="Karaoz U."/>
            <person name="Brodie E.L."/>
            <person name="Williams K.H."/>
            <person name="Hubbard S.S."/>
            <person name="Banfield J.F."/>
        </authorList>
    </citation>
    <scope>NUCLEOTIDE SEQUENCE [LARGE SCALE GENOMIC DNA]</scope>
</reference>
<dbReference type="InterPro" id="IPR036676">
    <property type="entry name" value="PurM-like_C_sf"/>
</dbReference>
<evidence type="ECO:0000256" key="2">
    <source>
        <dbReference type="ARBA" id="ARBA00022598"/>
    </source>
</evidence>
<keyword evidence="4 8" id="KW-0547">Nucleotide-binding</keyword>
<comment type="catalytic activity">
    <reaction evidence="8">
        <text>N(2)-formyl-N(1)-(5-phospho-beta-D-ribosyl)glycinamide + L-glutamine + ATP + H2O = 2-formamido-N(1)-(5-O-phospho-beta-D-ribosyl)acetamidine + L-glutamate + ADP + phosphate + H(+)</text>
        <dbReference type="Rhea" id="RHEA:17129"/>
        <dbReference type="ChEBI" id="CHEBI:15377"/>
        <dbReference type="ChEBI" id="CHEBI:15378"/>
        <dbReference type="ChEBI" id="CHEBI:29985"/>
        <dbReference type="ChEBI" id="CHEBI:30616"/>
        <dbReference type="ChEBI" id="CHEBI:43474"/>
        <dbReference type="ChEBI" id="CHEBI:58359"/>
        <dbReference type="ChEBI" id="CHEBI:147286"/>
        <dbReference type="ChEBI" id="CHEBI:147287"/>
        <dbReference type="ChEBI" id="CHEBI:456216"/>
        <dbReference type="EC" id="6.3.5.3"/>
    </reaction>
</comment>
<sequence length="987" mass="108818">MMIQKVRVITTYGPDLKGESILSEIKTRLKLRYVNKVQSIKVYRLEEVPLKDTKVLAEALLSEPINQKYTINESITCLEGARLAKRAKALPAGRQAHLRGGQPPIVEIAYKSGVMNPEVASILKAAADLKIKLSACDTSNEYAFFGNLSRREAINIVDKLNLYNKTVEQIVNYEPETLLIQGQPGKTQIVPIRSMTNNQLMMLSTDKLSLNLEEMQAIKNYFTKIKRNPSDLELETIAQTWSEHSGHKTFKAELVVNGKKKAPLIKRIKQEALKHKKNIVSAFVDNSGIMDFYDGFGICGKVETHNAPSAIEPYGGAMTGSGGVFRDIAATGKGAKNIASTDIFCFAPLELPVKEIPEGCLPPDYLLQRVVTGVKDYGNRMGIPTNNGSVHFHPDFRAKPAVIVGAYGILPKKYAKKDLPELGDLIICAGGRTGRDGIHGATFSSGEMTEQTAKVNSSAVQIGNAIEEKRMFDALLEVRDKDLITLVQDCGGGGFSSAIGEIGEKLGVSIDLKKAPLKYQGLSPWEIWVSESQERIIVVIDPKKLKRFEEICAKYNVENTVLGKFDGSKKLNVAFGKEIVCDLDMQFLHHGLPKRILVARQNKSHSRSLREASESGNPYNVEAPKKEKEWIDALVKVLTHGNVCSKEPIIRLYDHSVQGTCDLQPFTGVKLDGPNDSPVLRPFLDKKYGMVIAHGLNPVLNKIDPYWGSIWAGVEAVSNFVAVGGNYKEASFIENYIWPFPDEESLWDLDRSVDAVIDLMKVLKIPVISGKDSLSSTYRGRGNKIIKIPPTLCMSVFGKIKDVSKTITADFKFKDSTIVLVGKLDDSLGGSTYLEVNGIRGTNVPKVDLRMLPKTLNSIYQGIQKGQILSCHDVSEGGVITAIFEMCVGGNCGVKIHLGGVTMSHLRGDRMGSSKVKLLFNETAGTFVVEVENEKAAKKLFKNVPFMILGKTQSGSVIEVTNRKPLFKANIEELKKVWQQLMKELFA</sequence>
<comment type="caution">
    <text evidence="8">Lacks conserved residue(s) required for the propagation of feature annotation.</text>
</comment>
<dbReference type="GO" id="GO:0004642">
    <property type="term" value="F:phosphoribosylformylglycinamidine synthase activity"/>
    <property type="evidence" value="ECO:0007669"/>
    <property type="project" value="UniProtKB-UniRule"/>
</dbReference>
<feature type="binding site" evidence="8">
    <location>
        <position position="770"/>
    </location>
    <ligand>
        <name>ATP</name>
        <dbReference type="ChEBI" id="CHEBI:30616"/>
    </ligand>
</feature>
<dbReference type="PANTHER" id="PTHR43555:SF1">
    <property type="entry name" value="PHOSPHORIBOSYLFORMYLGLYCINAMIDINE SYNTHASE SUBUNIT PURL"/>
    <property type="match status" value="1"/>
</dbReference>
<dbReference type="Gene3D" id="3.30.1330.10">
    <property type="entry name" value="PurM-like, N-terminal domain"/>
    <property type="match status" value="2"/>
</dbReference>
<evidence type="ECO:0000256" key="8">
    <source>
        <dbReference type="HAMAP-Rule" id="MF_00420"/>
    </source>
</evidence>
<dbReference type="Gene3D" id="3.30.1280.10">
    <property type="entry name" value="Phosphoribosylformylglycinamidine synthase subunit PurS"/>
    <property type="match status" value="1"/>
</dbReference>
<dbReference type="Proteomes" id="UP000177042">
    <property type="component" value="Unassembled WGS sequence"/>
</dbReference>
<dbReference type="PANTHER" id="PTHR43555">
    <property type="entry name" value="PHOSPHORIBOSYLFORMYLGLYCINAMIDINE SYNTHASE SUBUNIT PURL"/>
    <property type="match status" value="1"/>
</dbReference>
<feature type="binding site" evidence="8">
    <location>
        <position position="326"/>
    </location>
    <ligand>
        <name>substrate</name>
    </ligand>
</feature>
<dbReference type="InterPro" id="IPR036604">
    <property type="entry name" value="PurS-like_sf"/>
</dbReference>
<evidence type="ECO:0000259" key="11">
    <source>
        <dbReference type="Pfam" id="PF18072"/>
    </source>
</evidence>
<dbReference type="SUPFAM" id="SSF55326">
    <property type="entry name" value="PurM N-terminal domain-like"/>
    <property type="match status" value="2"/>
</dbReference>
<dbReference type="InterPro" id="IPR010918">
    <property type="entry name" value="PurM-like_C_dom"/>
</dbReference>
<dbReference type="GO" id="GO:0006189">
    <property type="term" value="P:'de novo' IMP biosynthetic process"/>
    <property type="evidence" value="ECO:0007669"/>
    <property type="project" value="UniProtKB-UniRule"/>
</dbReference>
<feature type="domain" description="PurM-like N-terminal" evidence="9">
    <location>
        <begin position="285"/>
        <end position="409"/>
    </location>
</feature>
<dbReference type="EMBL" id="MFCX01000003">
    <property type="protein sequence ID" value="OGE26795.1"/>
    <property type="molecule type" value="Genomic_DNA"/>
</dbReference>
<dbReference type="Gene3D" id="1.10.8.750">
    <property type="entry name" value="Phosphoribosylformylglycinamidine synthase, linker domain"/>
    <property type="match status" value="1"/>
</dbReference>
<evidence type="ECO:0000259" key="10">
    <source>
        <dbReference type="Pfam" id="PF02769"/>
    </source>
</evidence>
<keyword evidence="6 8" id="KW-0067">ATP-binding</keyword>
<evidence type="ECO:0000256" key="1">
    <source>
        <dbReference type="ARBA" id="ARBA00022490"/>
    </source>
</evidence>
<keyword evidence="2 8" id="KW-0436">Ligase</keyword>
<keyword evidence="1 8" id="KW-0963">Cytoplasm</keyword>
<dbReference type="CDD" id="cd02204">
    <property type="entry name" value="PurL_repeat2"/>
    <property type="match status" value="1"/>
</dbReference>
<dbReference type="SUPFAM" id="SSF56042">
    <property type="entry name" value="PurM C-terminal domain-like"/>
    <property type="match status" value="2"/>
</dbReference>
<evidence type="ECO:0000313" key="12">
    <source>
        <dbReference type="EMBL" id="OGE26795.1"/>
    </source>
</evidence>
<comment type="subcellular location">
    <subcellularLocation>
        <location evidence="8">Cytoplasm</location>
    </subcellularLocation>
</comment>
<evidence type="ECO:0000256" key="7">
    <source>
        <dbReference type="ARBA" id="ARBA00022842"/>
    </source>
</evidence>
<evidence type="ECO:0000256" key="6">
    <source>
        <dbReference type="ARBA" id="ARBA00022840"/>
    </source>
</evidence>
<dbReference type="UniPathway" id="UPA00074">
    <property type="reaction ID" value="UER00128"/>
</dbReference>
<keyword evidence="3 8" id="KW-0479">Metal-binding</keyword>
<comment type="function">
    <text evidence="8">Part of the phosphoribosylformylglycinamidine synthase complex involved in the purines biosynthetic pathway. Catalyzes the ATP-dependent conversion of formylglycinamide ribonucleotide (FGAR) and glutamine to yield formylglycinamidine ribonucleotide (FGAM) and glutamate. The FGAM synthase complex is composed of three subunits. PurQ produces an ammonia molecule by converting glutamine to glutamate. PurL transfers the ammonia molecule to FGAR to form FGAM in an ATP-dependent manner. PurS interacts with PurQ and PurL and is thought to assist in the transfer of the ammonia molecule from PurQ to PurL.</text>
</comment>
<evidence type="ECO:0000256" key="3">
    <source>
        <dbReference type="ARBA" id="ARBA00022723"/>
    </source>
</evidence>
<feature type="binding site" evidence="8">
    <location>
        <position position="327"/>
    </location>
    <ligand>
        <name>Mg(2+)</name>
        <dbReference type="ChEBI" id="CHEBI:18420"/>
        <label>2</label>
    </ligand>
</feature>
<comment type="subunit">
    <text evidence="8">Monomer. Part of the FGAM synthase complex composed of 1 PurL, 1 PurQ and 2 PurS subunits.</text>
</comment>